<accession>A0ACD4ZMM5</accession>
<name>A0ACD4ZMM5_9ACTN</name>
<proteinExistence type="predicted"/>
<keyword evidence="2" id="KW-1185">Reference proteome</keyword>
<organism evidence="1 2">
    <name type="scientific">Streptomyces scopuliridis</name>
    <dbReference type="NCBI Taxonomy" id="452529"/>
    <lineage>
        <taxon>Bacteria</taxon>
        <taxon>Bacillati</taxon>
        <taxon>Actinomycetota</taxon>
        <taxon>Actinomycetes</taxon>
        <taxon>Kitasatosporales</taxon>
        <taxon>Streptomycetaceae</taxon>
        <taxon>Streptomyces</taxon>
    </lineage>
</organism>
<evidence type="ECO:0000313" key="1">
    <source>
        <dbReference type="EMBL" id="WSB99420.1"/>
    </source>
</evidence>
<sequence length="139" mass="15195">MLIRTQDTRDAVTHQFSLVHCSADSSPDFDDPRYDGLKARPPEGCTVVRFEAYFSLRCVRRGATLLDAVAPLCAEIRAEHGLLMTDLGIEGLWEWASDGTDGRGAEVVGQLLLMAAERGPLLGYSLDDLVRFLRTAAVG</sequence>
<evidence type="ECO:0000313" key="2">
    <source>
        <dbReference type="Proteomes" id="UP001348369"/>
    </source>
</evidence>
<gene>
    <name evidence="1" type="ORF">OG835_22010</name>
</gene>
<reference evidence="1" key="1">
    <citation type="submission" date="2022-10" db="EMBL/GenBank/DDBJ databases">
        <title>The complete genomes of actinobacterial strains from the NBC collection.</title>
        <authorList>
            <person name="Joergensen T.S."/>
            <person name="Alvarez Arevalo M."/>
            <person name="Sterndorff E.B."/>
            <person name="Faurdal D."/>
            <person name="Vuksanovic O."/>
            <person name="Mourched A.-S."/>
            <person name="Charusanti P."/>
            <person name="Shaw S."/>
            <person name="Blin K."/>
            <person name="Weber T."/>
        </authorList>
    </citation>
    <scope>NUCLEOTIDE SEQUENCE</scope>
    <source>
        <strain evidence="1">NBC 01771</strain>
    </source>
</reference>
<protein>
    <submittedName>
        <fullName evidence="1">DUF572 domain-containing protein</fullName>
    </submittedName>
</protein>
<dbReference type="Proteomes" id="UP001348369">
    <property type="component" value="Chromosome"/>
</dbReference>
<dbReference type="EMBL" id="CP109109">
    <property type="protein sequence ID" value="WSB99420.1"/>
    <property type="molecule type" value="Genomic_DNA"/>
</dbReference>